<evidence type="ECO:0000256" key="2">
    <source>
        <dbReference type="ARBA" id="ARBA00009500"/>
    </source>
</evidence>
<protein>
    <recommendedName>
        <fullName evidence="9">Serpin domain-containing protein</fullName>
    </recommendedName>
</protein>
<keyword evidence="11" id="KW-1185">Reference proteome</keyword>
<dbReference type="CDD" id="cd00172">
    <property type="entry name" value="serpin"/>
    <property type="match status" value="1"/>
</dbReference>
<keyword evidence="4" id="KW-0646">Protease inhibitor</keyword>
<dbReference type="Pfam" id="PF00079">
    <property type="entry name" value="Serpin"/>
    <property type="match status" value="1"/>
</dbReference>
<dbReference type="InterPro" id="IPR000215">
    <property type="entry name" value="Serpin_fam"/>
</dbReference>
<dbReference type="Gene3D" id="3.30.497.10">
    <property type="entry name" value="Antithrombin, subunit I, domain 2"/>
    <property type="match status" value="1"/>
</dbReference>
<dbReference type="InterPro" id="IPR042178">
    <property type="entry name" value="Serpin_sf_1"/>
</dbReference>
<dbReference type="Proteomes" id="UP001321473">
    <property type="component" value="Unassembled WGS sequence"/>
</dbReference>
<dbReference type="Gene3D" id="2.30.39.10">
    <property type="entry name" value="Alpha-1-antitrypsin, domain 1"/>
    <property type="match status" value="1"/>
</dbReference>
<evidence type="ECO:0000256" key="8">
    <source>
        <dbReference type="SAM" id="MobiDB-lite"/>
    </source>
</evidence>
<evidence type="ECO:0000313" key="10">
    <source>
        <dbReference type="EMBL" id="KAK8783566.1"/>
    </source>
</evidence>
<keyword evidence="5" id="KW-0722">Serine protease inhibitor</keyword>
<evidence type="ECO:0000256" key="1">
    <source>
        <dbReference type="ARBA" id="ARBA00004613"/>
    </source>
</evidence>
<dbReference type="InterPro" id="IPR042185">
    <property type="entry name" value="Serpin_sf_2"/>
</dbReference>
<comment type="subcellular location">
    <subcellularLocation>
        <location evidence="1">Secreted</location>
    </subcellularLocation>
</comment>
<evidence type="ECO:0000256" key="5">
    <source>
        <dbReference type="ARBA" id="ARBA00022900"/>
    </source>
</evidence>
<evidence type="ECO:0000256" key="4">
    <source>
        <dbReference type="ARBA" id="ARBA00022690"/>
    </source>
</evidence>
<dbReference type="PROSITE" id="PS00284">
    <property type="entry name" value="SERPIN"/>
    <property type="match status" value="1"/>
</dbReference>
<proteinExistence type="inferred from homology"/>
<organism evidence="10 11">
    <name type="scientific">Amblyomma americanum</name>
    <name type="common">Lone star tick</name>
    <dbReference type="NCBI Taxonomy" id="6943"/>
    <lineage>
        <taxon>Eukaryota</taxon>
        <taxon>Metazoa</taxon>
        <taxon>Ecdysozoa</taxon>
        <taxon>Arthropoda</taxon>
        <taxon>Chelicerata</taxon>
        <taxon>Arachnida</taxon>
        <taxon>Acari</taxon>
        <taxon>Parasitiformes</taxon>
        <taxon>Ixodida</taxon>
        <taxon>Ixodoidea</taxon>
        <taxon>Ixodidae</taxon>
        <taxon>Amblyomminae</taxon>
        <taxon>Amblyomma</taxon>
    </lineage>
</organism>
<dbReference type="InterPro" id="IPR036186">
    <property type="entry name" value="Serpin_sf"/>
</dbReference>
<comment type="similarity">
    <text evidence="2 7">Belongs to the serpin family.</text>
</comment>
<accession>A0AAQ4F932</accession>
<feature type="region of interest" description="Disordered" evidence="8">
    <location>
        <begin position="1"/>
        <end position="24"/>
    </location>
</feature>
<reference evidence="10 11" key="1">
    <citation type="journal article" date="2023" name="Arcadia Sci">
        <title>De novo assembly of a long-read Amblyomma americanum tick genome.</title>
        <authorList>
            <person name="Chou S."/>
            <person name="Poskanzer K.E."/>
            <person name="Rollins M."/>
            <person name="Thuy-Boun P.S."/>
        </authorList>
    </citation>
    <scope>NUCLEOTIDE SEQUENCE [LARGE SCALE GENOMIC DNA]</scope>
    <source>
        <strain evidence="10">F_SG_1</strain>
        <tissue evidence="10">Salivary glands</tissue>
    </source>
</reference>
<dbReference type="InterPro" id="IPR023796">
    <property type="entry name" value="Serpin_dom"/>
</dbReference>
<evidence type="ECO:0000259" key="9">
    <source>
        <dbReference type="SMART" id="SM00093"/>
    </source>
</evidence>
<dbReference type="GO" id="GO:0005615">
    <property type="term" value="C:extracellular space"/>
    <property type="evidence" value="ECO:0007669"/>
    <property type="project" value="InterPro"/>
</dbReference>
<evidence type="ECO:0000256" key="7">
    <source>
        <dbReference type="RuleBase" id="RU000411"/>
    </source>
</evidence>
<evidence type="ECO:0000256" key="3">
    <source>
        <dbReference type="ARBA" id="ARBA00022525"/>
    </source>
</evidence>
<dbReference type="PANTHER" id="PTHR11461">
    <property type="entry name" value="SERINE PROTEASE INHIBITOR, SERPIN"/>
    <property type="match status" value="1"/>
</dbReference>
<dbReference type="SUPFAM" id="SSF56574">
    <property type="entry name" value="Serpins"/>
    <property type="match status" value="1"/>
</dbReference>
<comment type="caution">
    <text evidence="10">The sequence shown here is derived from an EMBL/GenBank/DDBJ whole genome shotgun (WGS) entry which is preliminary data.</text>
</comment>
<name>A0AAQ4F932_AMBAM</name>
<sequence length="440" mass="49066">MAQTPMTSGYPEMAPTDTESAVSLTLEEGDEERCRSPSVGSLELDLGVAGSLQEPLALQHINYAINSFTHRLLRYLPRQQNLSFSPSHVYWLLVSLCFGCGGSTKEQLEEVLRFSELPMPADRIPGFFKNLIRILRAGGKHQRLQFISALFVASIDSVHEGFSKTLRENFSVAIRTLQADPRPERTRSEVNRWFEITSRGYVPSVMGDNLPRGNGAGASSCQLIASAAYAEHAWGSRFDHHKTILANFYNNGTDPCKTHMVRSISYYRYCASKALSARCLVVPSMARNWHMLLLLPTDRRGVHAVEYRLDAEAFKQAVSSCREALVELSMPNIELESSVCLSEVLKRAGLAALFDTEKADLGGLFKEARTPLAEFVHKVKLKVNKAGYQGEHHGVTVFTEAGDFPNSPIEFHVNHPFVFVLYDPAKNATLFVGRVVELIW</sequence>
<evidence type="ECO:0000313" key="11">
    <source>
        <dbReference type="Proteomes" id="UP001321473"/>
    </source>
</evidence>
<dbReference type="AlphaFoldDB" id="A0AAQ4F932"/>
<feature type="domain" description="Serpin" evidence="9">
    <location>
        <begin position="65"/>
        <end position="438"/>
    </location>
</feature>
<dbReference type="GO" id="GO:0004867">
    <property type="term" value="F:serine-type endopeptidase inhibitor activity"/>
    <property type="evidence" value="ECO:0007669"/>
    <property type="project" value="UniProtKB-KW"/>
</dbReference>
<dbReference type="EMBL" id="JARKHS020005409">
    <property type="protein sequence ID" value="KAK8783566.1"/>
    <property type="molecule type" value="Genomic_DNA"/>
</dbReference>
<keyword evidence="6" id="KW-0325">Glycoprotein</keyword>
<evidence type="ECO:0000256" key="6">
    <source>
        <dbReference type="ARBA" id="ARBA00023180"/>
    </source>
</evidence>
<keyword evidence="3" id="KW-0964">Secreted</keyword>
<dbReference type="SMART" id="SM00093">
    <property type="entry name" value="SERPIN"/>
    <property type="match status" value="1"/>
</dbReference>
<dbReference type="InterPro" id="IPR023795">
    <property type="entry name" value="Serpin_CS"/>
</dbReference>
<dbReference type="PANTHER" id="PTHR11461:SF211">
    <property type="entry name" value="GH10112P-RELATED"/>
    <property type="match status" value="1"/>
</dbReference>
<gene>
    <name evidence="10" type="ORF">V5799_010070</name>
</gene>